<keyword evidence="4" id="KW-1185">Reference proteome</keyword>
<evidence type="ECO:0000256" key="1">
    <source>
        <dbReference type="SAM" id="MobiDB-lite"/>
    </source>
</evidence>
<accession>A0A7W4Z4B8</accession>
<feature type="region of interest" description="Disordered" evidence="1">
    <location>
        <begin position="30"/>
        <end position="61"/>
    </location>
</feature>
<proteinExistence type="predicted"/>
<evidence type="ECO:0000313" key="4">
    <source>
        <dbReference type="Proteomes" id="UP000537130"/>
    </source>
</evidence>
<dbReference type="RefSeq" id="WP_183408606.1">
    <property type="nucleotide sequence ID" value="NZ_JACHWY010000001.1"/>
</dbReference>
<reference evidence="3 4" key="1">
    <citation type="submission" date="2020-08" db="EMBL/GenBank/DDBJ databases">
        <title>Genomic Encyclopedia of Type Strains, Phase III (KMG-III): the genomes of soil and plant-associated and newly described type strains.</title>
        <authorList>
            <person name="Whitman W."/>
        </authorList>
    </citation>
    <scope>NUCLEOTIDE SEQUENCE [LARGE SCALE GENOMIC DNA]</scope>
    <source>
        <strain evidence="3 4">CECT 8654</strain>
    </source>
</reference>
<gene>
    <name evidence="3" type="ORF">FHR99_000123</name>
</gene>
<dbReference type="AlphaFoldDB" id="A0A7W4Z4B8"/>
<sequence length="327" mass="36753">MPRFIALIPALSLTLWLAACNSTGGSDPVAPLEPIPLASGPTEPCTDCSASEERESPTPAPDEGIRALWVWGSQVVLNTERQDALFAFAKEKSLNSLYLEASEALRYEQAALAAFFQRAEQQAIAVELLFGQPDWALPDNHHHVMSWIDRVADFAERYPELTIAAIHLDVEPYLLPEWDSERQTLASSFVKLLSDARARANGYGYDLWADIPVWYDEHGIFYEGRARPLHELVVDATDGIVLMDYRDETQRIINDARNELSYASSQNRPMVVGVETLCIEPTWITFCEEGSQQMEATLVEVDAALREYRAYSGTAIHHFDSYLTLQR</sequence>
<dbReference type="Proteomes" id="UP000537130">
    <property type="component" value="Unassembled WGS sequence"/>
</dbReference>
<keyword evidence="2" id="KW-0732">Signal</keyword>
<feature type="chain" id="PRO_5031516900" evidence="2">
    <location>
        <begin position="22"/>
        <end position="327"/>
    </location>
</feature>
<feature type="signal peptide" evidence="2">
    <location>
        <begin position="1"/>
        <end position="21"/>
    </location>
</feature>
<dbReference type="EMBL" id="JACHWY010000001">
    <property type="protein sequence ID" value="MBB3045887.1"/>
    <property type="molecule type" value="Genomic_DNA"/>
</dbReference>
<comment type="caution">
    <text evidence="3">The sequence shown here is derived from an EMBL/GenBank/DDBJ whole genome shotgun (WGS) entry which is preliminary data.</text>
</comment>
<dbReference type="PROSITE" id="PS51257">
    <property type="entry name" value="PROKAR_LIPOPROTEIN"/>
    <property type="match status" value="1"/>
</dbReference>
<evidence type="ECO:0000313" key="3">
    <source>
        <dbReference type="EMBL" id="MBB3045887.1"/>
    </source>
</evidence>
<protein>
    <submittedName>
        <fullName evidence="3">Uncharacterized protein</fullName>
    </submittedName>
</protein>
<organism evidence="3 4">
    <name type="scientific">Litorivivens lipolytica</name>
    <dbReference type="NCBI Taxonomy" id="1524264"/>
    <lineage>
        <taxon>Bacteria</taxon>
        <taxon>Pseudomonadati</taxon>
        <taxon>Pseudomonadota</taxon>
        <taxon>Gammaproteobacteria</taxon>
        <taxon>Litorivivens</taxon>
    </lineage>
</organism>
<name>A0A7W4Z4B8_9GAMM</name>
<evidence type="ECO:0000256" key="2">
    <source>
        <dbReference type="SAM" id="SignalP"/>
    </source>
</evidence>